<keyword evidence="5" id="KW-1185">Reference proteome</keyword>
<evidence type="ECO:0000313" key="3">
    <source>
        <dbReference type="EMBL" id="EKX51222.1"/>
    </source>
</evidence>
<dbReference type="RefSeq" id="XP_005838202.1">
    <property type="nucleotide sequence ID" value="XM_005838145.1"/>
</dbReference>
<dbReference type="GeneID" id="17307789"/>
<dbReference type="AlphaFoldDB" id="L1JRZ4"/>
<evidence type="ECO:0000256" key="2">
    <source>
        <dbReference type="SAM" id="Phobius"/>
    </source>
</evidence>
<dbReference type="HOGENOM" id="CLU_1296508_0_0_1"/>
<protein>
    <recommendedName>
        <fullName evidence="6">Transmembrane protein</fullName>
    </recommendedName>
</protein>
<evidence type="ECO:0000313" key="5">
    <source>
        <dbReference type="Proteomes" id="UP000011087"/>
    </source>
</evidence>
<accession>L1JRZ4</accession>
<evidence type="ECO:0008006" key="6">
    <source>
        <dbReference type="Google" id="ProtNLM"/>
    </source>
</evidence>
<evidence type="ECO:0000256" key="1">
    <source>
        <dbReference type="SAM" id="MobiDB-lite"/>
    </source>
</evidence>
<dbReference type="EMBL" id="JH992976">
    <property type="protein sequence ID" value="EKX51222.1"/>
    <property type="molecule type" value="Genomic_DNA"/>
</dbReference>
<reference evidence="4" key="3">
    <citation type="submission" date="2016-03" db="UniProtKB">
        <authorList>
            <consortium name="EnsemblProtists"/>
        </authorList>
    </citation>
    <scope>IDENTIFICATION</scope>
</reference>
<feature type="compositionally biased region" description="Polar residues" evidence="1">
    <location>
        <begin position="126"/>
        <end position="135"/>
    </location>
</feature>
<gene>
    <name evidence="3" type="ORF">GUITHDRAFT_151013</name>
</gene>
<reference evidence="3 5" key="1">
    <citation type="journal article" date="2012" name="Nature">
        <title>Algal genomes reveal evolutionary mosaicism and the fate of nucleomorphs.</title>
        <authorList>
            <consortium name="DOE Joint Genome Institute"/>
            <person name="Curtis B.A."/>
            <person name="Tanifuji G."/>
            <person name="Burki F."/>
            <person name="Gruber A."/>
            <person name="Irimia M."/>
            <person name="Maruyama S."/>
            <person name="Arias M.C."/>
            <person name="Ball S.G."/>
            <person name="Gile G.H."/>
            <person name="Hirakawa Y."/>
            <person name="Hopkins J.F."/>
            <person name="Kuo A."/>
            <person name="Rensing S.A."/>
            <person name="Schmutz J."/>
            <person name="Symeonidi A."/>
            <person name="Elias M."/>
            <person name="Eveleigh R.J."/>
            <person name="Herman E.K."/>
            <person name="Klute M.J."/>
            <person name="Nakayama T."/>
            <person name="Obornik M."/>
            <person name="Reyes-Prieto A."/>
            <person name="Armbrust E.V."/>
            <person name="Aves S.J."/>
            <person name="Beiko R.G."/>
            <person name="Coutinho P."/>
            <person name="Dacks J.B."/>
            <person name="Durnford D.G."/>
            <person name="Fast N.M."/>
            <person name="Green B.R."/>
            <person name="Grisdale C.J."/>
            <person name="Hempel F."/>
            <person name="Henrissat B."/>
            <person name="Hoppner M.P."/>
            <person name="Ishida K."/>
            <person name="Kim E."/>
            <person name="Koreny L."/>
            <person name="Kroth P.G."/>
            <person name="Liu Y."/>
            <person name="Malik S.B."/>
            <person name="Maier U.G."/>
            <person name="McRose D."/>
            <person name="Mock T."/>
            <person name="Neilson J.A."/>
            <person name="Onodera N.T."/>
            <person name="Poole A.M."/>
            <person name="Pritham E.J."/>
            <person name="Richards T.A."/>
            <person name="Rocap G."/>
            <person name="Roy S.W."/>
            <person name="Sarai C."/>
            <person name="Schaack S."/>
            <person name="Shirato S."/>
            <person name="Slamovits C.H."/>
            <person name="Spencer D.F."/>
            <person name="Suzuki S."/>
            <person name="Worden A.Z."/>
            <person name="Zauner S."/>
            <person name="Barry K."/>
            <person name="Bell C."/>
            <person name="Bharti A.K."/>
            <person name="Crow J.A."/>
            <person name="Grimwood J."/>
            <person name="Kramer R."/>
            <person name="Lindquist E."/>
            <person name="Lucas S."/>
            <person name="Salamov A."/>
            <person name="McFadden G.I."/>
            <person name="Lane C.E."/>
            <person name="Keeling P.J."/>
            <person name="Gray M.W."/>
            <person name="Grigoriev I.V."/>
            <person name="Archibald J.M."/>
        </authorList>
    </citation>
    <scope>NUCLEOTIDE SEQUENCE</scope>
    <source>
        <strain evidence="3 5">CCMP2712</strain>
    </source>
</reference>
<feature type="transmembrane region" description="Helical" evidence="2">
    <location>
        <begin position="167"/>
        <end position="187"/>
    </location>
</feature>
<keyword evidence="2" id="KW-0812">Transmembrane</keyword>
<name>L1JRZ4_GUITC</name>
<feature type="region of interest" description="Disordered" evidence="1">
    <location>
        <begin position="126"/>
        <end position="149"/>
    </location>
</feature>
<keyword evidence="2" id="KW-1133">Transmembrane helix</keyword>
<keyword evidence="2" id="KW-0472">Membrane</keyword>
<dbReference type="Proteomes" id="UP000011087">
    <property type="component" value="Unassembled WGS sequence"/>
</dbReference>
<dbReference type="PaxDb" id="55529-EKX51222"/>
<feature type="transmembrane region" description="Helical" evidence="2">
    <location>
        <begin position="25"/>
        <end position="46"/>
    </location>
</feature>
<dbReference type="KEGG" id="gtt:GUITHDRAFT_151013"/>
<organism evidence="3">
    <name type="scientific">Guillardia theta (strain CCMP2712)</name>
    <name type="common">Cryptophyte</name>
    <dbReference type="NCBI Taxonomy" id="905079"/>
    <lineage>
        <taxon>Eukaryota</taxon>
        <taxon>Cryptophyceae</taxon>
        <taxon>Pyrenomonadales</taxon>
        <taxon>Geminigeraceae</taxon>
        <taxon>Guillardia</taxon>
    </lineage>
</organism>
<reference evidence="5" key="2">
    <citation type="submission" date="2012-11" db="EMBL/GenBank/DDBJ databases">
        <authorList>
            <person name="Kuo A."/>
            <person name="Curtis B.A."/>
            <person name="Tanifuji G."/>
            <person name="Burki F."/>
            <person name="Gruber A."/>
            <person name="Irimia M."/>
            <person name="Maruyama S."/>
            <person name="Arias M.C."/>
            <person name="Ball S.G."/>
            <person name="Gile G.H."/>
            <person name="Hirakawa Y."/>
            <person name="Hopkins J.F."/>
            <person name="Rensing S.A."/>
            <person name="Schmutz J."/>
            <person name="Symeonidi A."/>
            <person name="Elias M."/>
            <person name="Eveleigh R.J."/>
            <person name="Herman E.K."/>
            <person name="Klute M.J."/>
            <person name="Nakayama T."/>
            <person name="Obornik M."/>
            <person name="Reyes-Prieto A."/>
            <person name="Armbrust E.V."/>
            <person name="Aves S.J."/>
            <person name="Beiko R.G."/>
            <person name="Coutinho P."/>
            <person name="Dacks J.B."/>
            <person name="Durnford D.G."/>
            <person name="Fast N.M."/>
            <person name="Green B.R."/>
            <person name="Grisdale C."/>
            <person name="Hempe F."/>
            <person name="Henrissat B."/>
            <person name="Hoppner M.P."/>
            <person name="Ishida K.-I."/>
            <person name="Kim E."/>
            <person name="Koreny L."/>
            <person name="Kroth P.G."/>
            <person name="Liu Y."/>
            <person name="Malik S.-B."/>
            <person name="Maier U.G."/>
            <person name="McRose D."/>
            <person name="Mock T."/>
            <person name="Neilson J.A."/>
            <person name="Onodera N.T."/>
            <person name="Poole A.M."/>
            <person name="Pritham E.J."/>
            <person name="Richards T.A."/>
            <person name="Rocap G."/>
            <person name="Roy S.W."/>
            <person name="Sarai C."/>
            <person name="Schaack S."/>
            <person name="Shirato S."/>
            <person name="Slamovits C.H."/>
            <person name="Spencer D.F."/>
            <person name="Suzuki S."/>
            <person name="Worden A.Z."/>
            <person name="Zauner S."/>
            <person name="Barry K."/>
            <person name="Bell C."/>
            <person name="Bharti A.K."/>
            <person name="Crow J.A."/>
            <person name="Grimwood J."/>
            <person name="Kramer R."/>
            <person name="Lindquist E."/>
            <person name="Lucas S."/>
            <person name="Salamov A."/>
            <person name="McFadden G.I."/>
            <person name="Lane C.E."/>
            <person name="Keeling P.J."/>
            <person name="Gray M.W."/>
            <person name="Grigoriev I.V."/>
            <person name="Archibald J.M."/>
        </authorList>
    </citation>
    <scope>NUCLEOTIDE SEQUENCE</scope>
    <source>
        <strain evidence="5">CCMP2712</strain>
    </source>
</reference>
<feature type="transmembrane region" description="Helical" evidence="2">
    <location>
        <begin position="193"/>
        <end position="211"/>
    </location>
</feature>
<proteinExistence type="predicted"/>
<evidence type="ECO:0000313" key="4">
    <source>
        <dbReference type="EnsemblProtists" id="EKX51222"/>
    </source>
</evidence>
<sequence length="213" mass="23055">MDGGDMEAGCGIEMSSMMASRRKNIAKVMSTFVVFALCVVAASCIFDSVEYNRSEKLLYKVGTGNVNIDASRTKGGGLQALANFAQRVVALGAKKNSTSVNHKPMIKHQAMLRLAKLQSQDSSQANATASAPLSRNETHPTSDESDEIQDSFFDSSNAEGRWATSDWLVWLVSGPIVTVSVTMFVYYTYGISWAASIFVILGVVDVLALYMNV</sequence>
<dbReference type="EnsemblProtists" id="EKX51222">
    <property type="protein sequence ID" value="EKX51222"/>
    <property type="gene ID" value="GUITHDRAFT_151013"/>
</dbReference>